<evidence type="ECO:0000313" key="2">
    <source>
        <dbReference type="Proteomes" id="UP001175226"/>
    </source>
</evidence>
<protein>
    <recommendedName>
        <fullName evidence="3">Helitron helicase-like domain-containing protein</fullName>
    </recommendedName>
</protein>
<comment type="caution">
    <text evidence="1">The sequence shown here is derived from an EMBL/GenBank/DDBJ whole genome shotgun (WGS) entry which is preliminary data.</text>
</comment>
<reference evidence="1" key="1">
    <citation type="submission" date="2023-06" db="EMBL/GenBank/DDBJ databases">
        <authorList>
            <consortium name="Lawrence Berkeley National Laboratory"/>
            <person name="Ahrendt S."/>
            <person name="Sahu N."/>
            <person name="Indic B."/>
            <person name="Wong-Bajracharya J."/>
            <person name="Merenyi Z."/>
            <person name="Ke H.-M."/>
            <person name="Monk M."/>
            <person name="Kocsube S."/>
            <person name="Drula E."/>
            <person name="Lipzen A."/>
            <person name="Balint B."/>
            <person name="Henrissat B."/>
            <person name="Andreopoulos B."/>
            <person name="Martin F.M."/>
            <person name="Harder C.B."/>
            <person name="Rigling D."/>
            <person name="Ford K.L."/>
            <person name="Foster G.D."/>
            <person name="Pangilinan J."/>
            <person name="Papanicolaou A."/>
            <person name="Barry K."/>
            <person name="LaButti K."/>
            <person name="Viragh M."/>
            <person name="Koriabine M."/>
            <person name="Yan M."/>
            <person name="Riley R."/>
            <person name="Champramary S."/>
            <person name="Plett K.L."/>
            <person name="Tsai I.J."/>
            <person name="Slot J."/>
            <person name="Sipos G."/>
            <person name="Plett J."/>
            <person name="Nagy L.G."/>
            <person name="Grigoriev I.V."/>
        </authorList>
    </citation>
    <scope>NUCLEOTIDE SEQUENCE</scope>
    <source>
        <strain evidence="1">FPL87.14</strain>
    </source>
</reference>
<evidence type="ECO:0000313" key="1">
    <source>
        <dbReference type="EMBL" id="KAK0430068.1"/>
    </source>
</evidence>
<evidence type="ECO:0008006" key="3">
    <source>
        <dbReference type="Google" id="ProtNLM"/>
    </source>
</evidence>
<dbReference type="AlphaFoldDB" id="A0AA39MDQ6"/>
<name>A0AA39MDQ6_9AGAR</name>
<sequence length="510" mass="59313">MQLDEQVLESLSSRLSSGESVTPSTPAEKDCFQLFNDLDHVSYKILLVNLFISTCIPSRQRGTRCIGHTSSYYGAVEQQDRLTLHLHLIAWEIRDRLLEEDSEFQKQFVAYLESAHTGDYFNGTDALLPDYQDPTETLPVPPPPYCNCKADDCVGCDKTNSCMVNVHNCHQNTYVDGTLHNNKWGKCRGHFPWPLFESTTVDSETAHVNMKKREAWINTFTPILTYLLRCNTDVTSLRSGTAIKAVLIYPALKTHVFFDVIKSVFQRNKEQTNTTKNGQDQARKLMTQMVNVLGAKMEIGAPMIYHYTNCTFVTFYWKSFVSEVRNSWKSENEPLEEVKIQIKRKDDKVIGVSPVEDYMKQSVELESMCLYEWISRYAPKSKKRRTKLKKFSFLESHPLHDTHYISMCPEHERYVPNFVGGLLPRHDIGDRDYYCTTMLTLFKPWRCGMDLKTSENTWDHTFTLFMFEPWHIKLMSYFNLRYECLDAKDDYHAQLKQDTLIKQSLQAENI</sequence>
<dbReference type="Proteomes" id="UP001175226">
    <property type="component" value="Unassembled WGS sequence"/>
</dbReference>
<organism evidence="1 2">
    <name type="scientific">Armillaria borealis</name>
    <dbReference type="NCBI Taxonomy" id="47425"/>
    <lineage>
        <taxon>Eukaryota</taxon>
        <taxon>Fungi</taxon>
        <taxon>Dikarya</taxon>
        <taxon>Basidiomycota</taxon>
        <taxon>Agaricomycotina</taxon>
        <taxon>Agaricomycetes</taxon>
        <taxon>Agaricomycetidae</taxon>
        <taxon>Agaricales</taxon>
        <taxon>Marasmiineae</taxon>
        <taxon>Physalacriaceae</taxon>
        <taxon>Armillaria</taxon>
    </lineage>
</organism>
<proteinExistence type="predicted"/>
<gene>
    <name evidence="1" type="ORF">EV421DRAFT_1893638</name>
</gene>
<accession>A0AA39MDQ6</accession>
<dbReference type="EMBL" id="JAUEPT010000174">
    <property type="protein sequence ID" value="KAK0430068.1"/>
    <property type="molecule type" value="Genomic_DNA"/>
</dbReference>
<keyword evidence="2" id="KW-1185">Reference proteome</keyword>